<feature type="transmembrane region" description="Helical" evidence="1">
    <location>
        <begin position="238"/>
        <end position="262"/>
    </location>
</feature>
<protein>
    <submittedName>
        <fullName evidence="2">Uncharacterized protein</fullName>
    </submittedName>
</protein>
<keyword evidence="1" id="KW-0472">Membrane</keyword>
<keyword evidence="3" id="KW-1185">Reference proteome</keyword>
<dbReference type="EMBL" id="BPVZ01000047">
    <property type="protein sequence ID" value="GKV17167.1"/>
    <property type="molecule type" value="Genomic_DNA"/>
</dbReference>
<evidence type="ECO:0000256" key="1">
    <source>
        <dbReference type="SAM" id="Phobius"/>
    </source>
</evidence>
<comment type="caution">
    <text evidence="2">The sequence shown here is derived from an EMBL/GenBank/DDBJ whole genome shotgun (WGS) entry which is preliminary data.</text>
</comment>
<keyword evidence="1" id="KW-0812">Transmembrane</keyword>
<proteinExistence type="predicted"/>
<keyword evidence="1" id="KW-1133">Transmembrane helix</keyword>
<organism evidence="2 3">
    <name type="scientific">Rubroshorea leprosula</name>
    <dbReference type="NCBI Taxonomy" id="152421"/>
    <lineage>
        <taxon>Eukaryota</taxon>
        <taxon>Viridiplantae</taxon>
        <taxon>Streptophyta</taxon>
        <taxon>Embryophyta</taxon>
        <taxon>Tracheophyta</taxon>
        <taxon>Spermatophyta</taxon>
        <taxon>Magnoliopsida</taxon>
        <taxon>eudicotyledons</taxon>
        <taxon>Gunneridae</taxon>
        <taxon>Pentapetalae</taxon>
        <taxon>rosids</taxon>
        <taxon>malvids</taxon>
        <taxon>Malvales</taxon>
        <taxon>Dipterocarpaceae</taxon>
        <taxon>Rubroshorea</taxon>
    </lineage>
</organism>
<sequence length="356" mass="39169">MENCSLPNGALLSGSKAGGEEARLDGVEQRLGGVEQISGSSCADWIQVPPIRLGGGFSSNVQSNLVRLSSSAAGEQQMQMAGILGGWCPAVNNKHDHPLMVQVQQELSGACQWYHTLLYRRLWMWLTSPFHGDNSISFYHIFIVVAKFDLIKQAHESKLMGSTQDQLGGNGLASMDGWTLPIWRSMALVPTKLGTSDVARLRQKGLGGKDVEVDLIPKKVPFDGDRAEEQIPGGLPTFFLTIGWHFFSSFFFQLACSALLFFPLHRTKPPSCQQPSLEEKPKIPDLLLPSPSFCRWLLLWVVGSVFCRESSAEITAGSSPNCSLVVLGKFWFLIIGCPSTWIESLVYGVNFLCYVI</sequence>
<name>A0AAV5K0K0_9ROSI</name>
<reference evidence="2 3" key="1">
    <citation type="journal article" date="2021" name="Commun. Biol.">
        <title>The genome of Shorea leprosula (Dipterocarpaceae) highlights the ecological relevance of drought in aseasonal tropical rainforests.</title>
        <authorList>
            <person name="Ng K.K.S."/>
            <person name="Kobayashi M.J."/>
            <person name="Fawcett J.A."/>
            <person name="Hatakeyama M."/>
            <person name="Paape T."/>
            <person name="Ng C.H."/>
            <person name="Ang C.C."/>
            <person name="Tnah L.H."/>
            <person name="Lee C.T."/>
            <person name="Nishiyama T."/>
            <person name="Sese J."/>
            <person name="O'Brien M.J."/>
            <person name="Copetti D."/>
            <person name="Mohd Noor M.I."/>
            <person name="Ong R.C."/>
            <person name="Putra M."/>
            <person name="Sireger I.Z."/>
            <person name="Indrioko S."/>
            <person name="Kosugi Y."/>
            <person name="Izuno A."/>
            <person name="Isagi Y."/>
            <person name="Lee S.L."/>
            <person name="Shimizu K.K."/>
        </authorList>
    </citation>
    <scope>NUCLEOTIDE SEQUENCE [LARGE SCALE GENOMIC DNA]</scope>
    <source>
        <strain evidence="2">214</strain>
    </source>
</reference>
<evidence type="ECO:0000313" key="3">
    <source>
        <dbReference type="Proteomes" id="UP001054252"/>
    </source>
</evidence>
<evidence type="ECO:0000313" key="2">
    <source>
        <dbReference type="EMBL" id="GKV17167.1"/>
    </source>
</evidence>
<dbReference type="AlphaFoldDB" id="A0AAV5K0K0"/>
<dbReference type="Proteomes" id="UP001054252">
    <property type="component" value="Unassembled WGS sequence"/>
</dbReference>
<gene>
    <name evidence="2" type="ORF">SLEP1_g27703</name>
</gene>
<accession>A0AAV5K0K0</accession>